<dbReference type="Proteomes" id="UP000239434">
    <property type="component" value="Unassembled WGS sequence"/>
</dbReference>
<keyword evidence="3" id="KW-1185">Reference proteome</keyword>
<dbReference type="EMBL" id="PVBR01000029">
    <property type="protein sequence ID" value="PRD40857.1"/>
    <property type="molecule type" value="Genomic_DNA"/>
</dbReference>
<evidence type="ECO:0000313" key="2">
    <source>
        <dbReference type="EMBL" id="PRD40857.1"/>
    </source>
</evidence>
<feature type="domain" description="RiboL-PSP-HEPN" evidence="1">
    <location>
        <begin position="16"/>
        <end position="205"/>
    </location>
</feature>
<evidence type="ECO:0000259" key="1">
    <source>
        <dbReference type="Pfam" id="PF18735"/>
    </source>
</evidence>
<comment type="caution">
    <text evidence="2">The sequence shown here is derived from an EMBL/GenBank/DDBJ whole genome shotgun (WGS) entry which is preliminary data.</text>
</comment>
<evidence type="ECO:0000313" key="3">
    <source>
        <dbReference type="Proteomes" id="UP000239434"/>
    </source>
</evidence>
<organism evidence="2 3">
    <name type="scientific">Phyllobacterium phragmitis</name>
    <dbReference type="NCBI Taxonomy" id="2670329"/>
    <lineage>
        <taxon>Bacteria</taxon>
        <taxon>Pseudomonadati</taxon>
        <taxon>Pseudomonadota</taxon>
        <taxon>Alphaproteobacteria</taxon>
        <taxon>Hyphomicrobiales</taxon>
        <taxon>Phyllobacteriaceae</taxon>
        <taxon>Phyllobacterium</taxon>
    </lineage>
</organism>
<name>A0A2S9IK06_9HYPH</name>
<proteinExistence type="predicted"/>
<dbReference type="AlphaFoldDB" id="A0A2S9IK06"/>
<gene>
    <name evidence="2" type="ORF">C5748_24800</name>
</gene>
<accession>A0A2S9IK06</accession>
<sequence>MSKPFSEADFTAQITEDRSWRLKEISDLKVAILRADGNLRRVLLRAMITICYAHWEGYVRFAARKYLEHIALRRFQYGELDRQFLRNYFLPRLATLSNSKASIEDRCALIDEILTSTDRRFTRINEDLINTKANLNFDVFRDICLVCCVALQPFEDKSTFINVVLLRRRNAIAHGEDTFVDIKDLDVLTTQTIALMRAFGDAVENQVVLKVYKAA</sequence>
<reference evidence="2 3" key="1">
    <citation type="submission" date="2018-02" db="EMBL/GenBank/DDBJ databases">
        <title>The draft genome of Phyllobacterium sp. 1N-3.</title>
        <authorList>
            <person name="Liu L."/>
            <person name="Li L."/>
            <person name="Zhang X."/>
            <person name="Wang T."/>
            <person name="Liang L."/>
        </authorList>
    </citation>
    <scope>NUCLEOTIDE SEQUENCE [LARGE SCALE GENOMIC DNA]</scope>
    <source>
        <strain evidence="2 3">1N-3</strain>
    </source>
</reference>
<protein>
    <recommendedName>
        <fullName evidence="1">RiboL-PSP-HEPN domain-containing protein</fullName>
    </recommendedName>
</protein>
<dbReference type="Pfam" id="PF18735">
    <property type="entry name" value="HEPN_RiboL-PSP"/>
    <property type="match status" value="1"/>
</dbReference>
<dbReference type="InterPro" id="IPR041519">
    <property type="entry name" value="HEPN_RiboL-PSP"/>
</dbReference>
<dbReference type="RefSeq" id="WP_105745342.1">
    <property type="nucleotide sequence ID" value="NZ_PVBR01000029.1"/>
</dbReference>